<accession>A0A1E1MPT7</accession>
<evidence type="ECO:0000313" key="2">
    <source>
        <dbReference type="Proteomes" id="UP000177625"/>
    </source>
</evidence>
<gene>
    <name evidence="1" type="ORF">RSE6_12203</name>
</gene>
<dbReference type="Proteomes" id="UP000177625">
    <property type="component" value="Unassembled WGS sequence"/>
</dbReference>
<name>A0A1E1MPT7_RHYSE</name>
<protein>
    <submittedName>
        <fullName evidence="1">Uncharacterized protein</fullName>
    </submittedName>
</protein>
<organism evidence="1 2">
    <name type="scientific">Rhynchosporium secalis</name>
    <name type="common">Barley scald fungus</name>
    <dbReference type="NCBI Taxonomy" id="38038"/>
    <lineage>
        <taxon>Eukaryota</taxon>
        <taxon>Fungi</taxon>
        <taxon>Dikarya</taxon>
        <taxon>Ascomycota</taxon>
        <taxon>Pezizomycotina</taxon>
        <taxon>Leotiomycetes</taxon>
        <taxon>Helotiales</taxon>
        <taxon>Ploettnerulaceae</taxon>
        <taxon>Rhynchosporium</taxon>
    </lineage>
</organism>
<keyword evidence="2" id="KW-1185">Reference proteome</keyword>
<evidence type="ECO:0000313" key="1">
    <source>
        <dbReference type="EMBL" id="CZT51114.1"/>
    </source>
</evidence>
<reference evidence="2" key="1">
    <citation type="submission" date="2016-03" db="EMBL/GenBank/DDBJ databases">
        <authorList>
            <person name="Guldener U."/>
        </authorList>
    </citation>
    <scope>NUCLEOTIDE SEQUENCE [LARGE SCALE GENOMIC DNA]</scope>
</reference>
<sequence length="83" mass="8744">MVCTLPWFVGSEFSDLQNSVGEDDIRATTPIICDIVQVAAAETPNTAEKIGLAGLEELSAFGGGGGACGCEYPVFLLLYSRKE</sequence>
<dbReference type="AlphaFoldDB" id="A0A1E1MPT7"/>
<proteinExistence type="predicted"/>
<dbReference type="EMBL" id="FJVC01000472">
    <property type="protein sequence ID" value="CZT51114.1"/>
    <property type="molecule type" value="Genomic_DNA"/>
</dbReference>